<evidence type="ECO:0000256" key="3">
    <source>
        <dbReference type="SAM" id="MobiDB-lite"/>
    </source>
</evidence>
<feature type="region of interest" description="Disordered" evidence="3">
    <location>
        <begin position="1"/>
        <end position="20"/>
    </location>
</feature>
<sequence length="73" mass="8193">MQYALPPRRRGRPRRGESLDTRERILAAAAHEFGELGYDGATMRGIAGRARVDASLVHHYFGTKADLFTPHDE</sequence>
<protein>
    <submittedName>
        <fullName evidence="5">AcrR family transcriptional regulator</fullName>
    </submittedName>
</protein>
<dbReference type="InterPro" id="IPR050109">
    <property type="entry name" value="HTH-type_TetR-like_transc_reg"/>
</dbReference>
<feature type="domain" description="HTH tetR-type" evidence="4">
    <location>
        <begin position="19"/>
        <end position="73"/>
    </location>
</feature>
<name>A0ABT6KQL3_9MICO</name>
<dbReference type="InterPro" id="IPR001647">
    <property type="entry name" value="HTH_TetR"/>
</dbReference>
<dbReference type="PANTHER" id="PTHR30055:SF235">
    <property type="entry name" value="TRANSCRIPTIONAL REGULATORY PROTEIN"/>
    <property type="match status" value="1"/>
</dbReference>
<dbReference type="Pfam" id="PF00440">
    <property type="entry name" value="TetR_N"/>
    <property type="match status" value="1"/>
</dbReference>
<evidence type="ECO:0000313" key="5">
    <source>
        <dbReference type="EMBL" id="MDH6182272.1"/>
    </source>
</evidence>
<dbReference type="SUPFAM" id="SSF46689">
    <property type="entry name" value="Homeodomain-like"/>
    <property type="match status" value="1"/>
</dbReference>
<keyword evidence="1 2" id="KW-0238">DNA-binding</keyword>
<evidence type="ECO:0000259" key="4">
    <source>
        <dbReference type="PROSITE" id="PS50977"/>
    </source>
</evidence>
<comment type="caution">
    <text evidence="5">The sequence shown here is derived from an EMBL/GenBank/DDBJ whole genome shotgun (WGS) entry which is preliminary data.</text>
</comment>
<accession>A0ABT6KQL3</accession>
<evidence type="ECO:0000256" key="1">
    <source>
        <dbReference type="ARBA" id="ARBA00023125"/>
    </source>
</evidence>
<feature type="DNA-binding region" description="H-T-H motif" evidence="2">
    <location>
        <begin position="42"/>
        <end position="61"/>
    </location>
</feature>
<proteinExistence type="predicted"/>
<dbReference type="PROSITE" id="PS50977">
    <property type="entry name" value="HTH_TETR_2"/>
    <property type="match status" value="1"/>
</dbReference>
<dbReference type="PRINTS" id="PR00455">
    <property type="entry name" value="HTHTETR"/>
</dbReference>
<dbReference type="InterPro" id="IPR009057">
    <property type="entry name" value="Homeodomain-like_sf"/>
</dbReference>
<organism evidence="5 6">
    <name type="scientific">Antiquaquibacter oligotrophicus</name>
    <dbReference type="NCBI Taxonomy" id="2880260"/>
    <lineage>
        <taxon>Bacteria</taxon>
        <taxon>Bacillati</taxon>
        <taxon>Actinomycetota</taxon>
        <taxon>Actinomycetes</taxon>
        <taxon>Micrococcales</taxon>
        <taxon>Microbacteriaceae</taxon>
        <taxon>Antiquaquibacter</taxon>
    </lineage>
</organism>
<dbReference type="EMBL" id="JARXVQ010000001">
    <property type="protein sequence ID" value="MDH6182272.1"/>
    <property type="molecule type" value="Genomic_DNA"/>
</dbReference>
<dbReference type="PANTHER" id="PTHR30055">
    <property type="entry name" value="HTH-TYPE TRANSCRIPTIONAL REGULATOR RUTR"/>
    <property type="match status" value="1"/>
</dbReference>
<reference evidence="5 6" key="1">
    <citation type="submission" date="2023-04" db="EMBL/GenBank/DDBJ databases">
        <title>Genome Encyclopedia of Bacteria and Archaea VI: Functional Genomics of Type Strains.</title>
        <authorList>
            <person name="Whitman W."/>
        </authorList>
    </citation>
    <scope>NUCLEOTIDE SEQUENCE [LARGE SCALE GENOMIC DNA]</scope>
    <source>
        <strain evidence="5 6">SG_E_30_P1</strain>
    </source>
</reference>
<dbReference type="Gene3D" id="1.10.357.10">
    <property type="entry name" value="Tetracycline Repressor, domain 2"/>
    <property type="match status" value="1"/>
</dbReference>
<dbReference type="RefSeq" id="WP_322134556.1">
    <property type="nucleotide sequence ID" value="NZ_CP085036.1"/>
</dbReference>
<evidence type="ECO:0000313" key="6">
    <source>
        <dbReference type="Proteomes" id="UP001160142"/>
    </source>
</evidence>
<gene>
    <name evidence="5" type="ORF">M2152_002454</name>
</gene>
<keyword evidence="6" id="KW-1185">Reference proteome</keyword>
<evidence type="ECO:0000256" key="2">
    <source>
        <dbReference type="PROSITE-ProRule" id="PRU00335"/>
    </source>
</evidence>
<dbReference type="Proteomes" id="UP001160142">
    <property type="component" value="Unassembled WGS sequence"/>
</dbReference>